<gene>
    <name evidence="1" type="ORF">PVK06_023010</name>
</gene>
<dbReference type="EMBL" id="JARKNE010000007">
    <property type="protein sequence ID" value="KAK5818079.1"/>
    <property type="molecule type" value="Genomic_DNA"/>
</dbReference>
<proteinExistence type="predicted"/>
<protein>
    <submittedName>
        <fullName evidence="1">Uncharacterized protein</fullName>
    </submittedName>
</protein>
<name>A0ABR0PA07_GOSAR</name>
<evidence type="ECO:0000313" key="1">
    <source>
        <dbReference type="EMBL" id="KAK5818079.1"/>
    </source>
</evidence>
<comment type="caution">
    <text evidence="1">The sequence shown here is derived from an EMBL/GenBank/DDBJ whole genome shotgun (WGS) entry which is preliminary data.</text>
</comment>
<accession>A0ABR0PA07</accession>
<organism evidence="1 2">
    <name type="scientific">Gossypium arboreum</name>
    <name type="common">Tree cotton</name>
    <name type="synonym">Gossypium nanking</name>
    <dbReference type="NCBI Taxonomy" id="29729"/>
    <lineage>
        <taxon>Eukaryota</taxon>
        <taxon>Viridiplantae</taxon>
        <taxon>Streptophyta</taxon>
        <taxon>Embryophyta</taxon>
        <taxon>Tracheophyta</taxon>
        <taxon>Spermatophyta</taxon>
        <taxon>Magnoliopsida</taxon>
        <taxon>eudicotyledons</taxon>
        <taxon>Gunneridae</taxon>
        <taxon>Pentapetalae</taxon>
        <taxon>rosids</taxon>
        <taxon>malvids</taxon>
        <taxon>Malvales</taxon>
        <taxon>Malvaceae</taxon>
        <taxon>Malvoideae</taxon>
        <taxon>Gossypium</taxon>
    </lineage>
</organism>
<evidence type="ECO:0000313" key="2">
    <source>
        <dbReference type="Proteomes" id="UP001358586"/>
    </source>
</evidence>
<keyword evidence="2" id="KW-1185">Reference proteome</keyword>
<sequence>MGKKTTYRVARQHLELIHQVTTKPFSLVSSMKWVGSLAISVVSFTTYKKLQSLPFKAKASSCIWLASGDARLSNEAYTTEPFSLPFSQLRQASVSGLKRFMP</sequence>
<reference evidence="1 2" key="1">
    <citation type="submission" date="2023-03" db="EMBL/GenBank/DDBJ databases">
        <title>WGS of Gossypium arboreum.</title>
        <authorList>
            <person name="Yu D."/>
        </authorList>
    </citation>
    <scope>NUCLEOTIDE SEQUENCE [LARGE SCALE GENOMIC DNA]</scope>
    <source>
        <tissue evidence="1">Leaf</tissue>
    </source>
</reference>
<dbReference type="Proteomes" id="UP001358586">
    <property type="component" value="Chromosome 7"/>
</dbReference>